<dbReference type="InterPro" id="IPR000873">
    <property type="entry name" value="AMP-dep_synth/lig_dom"/>
</dbReference>
<dbReference type="Gene3D" id="3.40.50.12780">
    <property type="entry name" value="N-terminal domain of ligase-like"/>
    <property type="match status" value="1"/>
</dbReference>
<dbReference type="Proteomes" id="UP000005104">
    <property type="component" value="Chromosome"/>
</dbReference>
<dbReference type="STRING" id="768710.DesyoDRAFT_1192"/>
<dbReference type="OrthoDB" id="580775at2"/>
<evidence type="ECO:0000259" key="1">
    <source>
        <dbReference type="Pfam" id="PF00501"/>
    </source>
</evidence>
<dbReference type="PANTHER" id="PTHR43845">
    <property type="entry name" value="BLR5969 PROTEIN"/>
    <property type="match status" value="1"/>
</dbReference>
<sequence length="451" mass="50465">MDINTTSLEPWIKQKITGDSSGLLTRKQIEEYQLARLQETLSWATGKSRFYRHLYSGSDCKISSLQDLAKLPFTTSKDLRDNPLDFLCVSQNDVNRIVTLQSSGTTGKPKRLFFTEEDQELTIDFFQHGMLTLVKPGDNVLIMLPGEITGSVGDLLRLGLARAGVTGIVHGLVTNPEETIKQIKRDNIDVLIGIPTQVLSLARVKDSQGCSPALNLKSVLLSTDYVPQAIVQELERTWGCKVFNHYGMTEMGLGGGLECEGFCGYHLREADLYVEIIDPYSGRPVVDGQPGEIVFTTLTRSAMPLIRYRTGDMSKFIPGPCACKTVLKRLALIKSRDRVYLNQTDYLTMSDFDEVLFALDEVLDFEITLTDGLQRGENQLQLDVRLKGIINWEVQKKIHRALDNIQVVRDARQSGRLRVCFYLQSSTGVTFRKSTAKRQIQDERGSVSGVG</sequence>
<dbReference type="RefSeq" id="WP_007780637.1">
    <property type="nucleotide sequence ID" value="NZ_CM001441.1"/>
</dbReference>
<organism evidence="2 3">
    <name type="scientific">Desulfosporosinus youngiae DSM 17734</name>
    <dbReference type="NCBI Taxonomy" id="768710"/>
    <lineage>
        <taxon>Bacteria</taxon>
        <taxon>Bacillati</taxon>
        <taxon>Bacillota</taxon>
        <taxon>Clostridia</taxon>
        <taxon>Eubacteriales</taxon>
        <taxon>Desulfitobacteriaceae</taxon>
        <taxon>Desulfosporosinus</taxon>
    </lineage>
</organism>
<reference evidence="2 3" key="1">
    <citation type="submission" date="2011-11" db="EMBL/GenBank/DDBJ databases">
        <title>The Noncontiguous Finished genome of Desulfosporosinus youngiae DSM 17734.</title>
        <authorList>
            <consortium name="US DOE Joint Genome Institute (JGI-PGF)"/>
            <person name="Lucas S."/>
            <person name="Han J."/>
            <person name="Lapidus A."/>
            <person name="Cheng J.-F."/>
            <person name="Goodwin L."/>
            <person name="Pitluck S."/>
            <person name="Peters L."/>
            <person name="Ovchinnikova G."/>
            <person name="Lu M."/>
            <person name="Land M.L."/>
            <person name="Hauser L."/>
            <person name="Pester M."/>
            <person name="Spring S."/>
            <person name="Ollivier B."/>
            <person name="Rattei T."/>
            <person name="Klenk H.-P."/>
            <person name="Wagner M."/>
            <person name="Loy A."/>
            <person name="Woyke T.J."/>
        </authorList>
    </citation>
    <scope>NUCLEOTIDE SEQUENCE [LARGE SCALE GENOMIC DNA]</scope>
    <source>
        <strain evidence="2 3">DSM 17734</strain>
    </source>
</reference>
<feature type="domain" description="AMP-dependent synthetase/ligase" evidence="1">
    <location>
        <begin position="102"/>
        <end position="295"/>
    </location>
</feature>
<dbReference type="HOGENOM" id="CLU_035301_0_0_9"/>
<dbReference type="Pfam" id="PF00501">
    <property type="entry name" value="AMP-binding"/>
    <property type="match status" value="1"/>
</dbReference>
<dbReference type="InterPro" id="IPR042099">
    <property type="entry name" value="ANL_N_sf"/>
</dbReference>
<dbReference type="PANTHER" id="PTHR43845:SF1">
    <property type="entry name" value="BLR5969 PROTEIN"/>
    <property type="match status" value="1"/>
</dbReference>
<dbReference type="eggNOG" id="COG1541">
    <property type="taxonomic scope" value="Bacteria"/>
</dbReference>
<proteinExistence type="predicted"/>
<evidence type="ECO:0000313" key="3">
    <source>
        <dbReference type="Proteomes" id="UP000005104"/>
    </source>
</evidence>
<keyword evidence="3" id="KW-1185">Reference proteome</keyword>
<name>H5XTA1_9FIRM</name>
<dbReference type="SUPFAM" id="SSF56801">
    <property type="entry name" value="Acetyl-CoA synthetase-like"/>
    <property type="match status" value="1"/>
</dbReference>
<dbReference type="AlphaFoldDB" id="H5XTA1"/>
<dbReference type="NCBIfam" id="NF045666">
    <property type="entry name" value="DVU1553_fam_AMP"/>
    <property type="match status" value="1"/>
</dbReference>
<protein>
    <submittedName>
        <fullName evidence="2">Coenzyme F390 synthetase</fullName>
    </submittedName>
</protein>
<evidence type="ECO:0000313" key="2">
    <source>
        <dbReference type="EMBL" id="EHQ88360.1"/>
    </source>
</evidence>
<accession>H5XTA1</accession>
<gene>
    <name evidence="2" type="ORF">DesyoDRAFT_1192</name>
</gene>
<dbReference type="EMBL" id="CM001441">
    <property type="protein sequence ID" value="EHQ88360.1"/>
    <property type="molecule type" value="Genomic_DNA"/>
</dbReference>